<proteinExistence type="predicted"/>
<comment type="caution">
    <text evidence="1">The sequence shown here is derived from an EMBL/GenBank/DDBJ whole genome shotgun (WGS) entry which is preliminary data.</text>
</comment>
<evidence type="ECO:0000313" key="2">
    <source>
        <dbReference type="Proteomes" id="UP000663840"/>
    </source>
</evidence>
<gene>
    <name evidence="1" type="ORF">RDB_LOCUS63325</name>
</gene>
<dbReference type="SUPFAM" id="SSF52047">
    <property type="entry name" value="RNI-like"/>
    <property type="match status" value="1"/>
</dbReference>
<dbReference type="Pfam" id="PF13516">
    <property type="entry name" value="LRR_6"/>
    <property type="match status" value="2"/>
</dbReference>
<dbReference type="GO" id="GO:0048471">
    <property type="term" value="C:perinuclear region of cytoplasm"/>
    <property type="evidence" value="ECO:0007669"/>
    <property type="project" value="TreeGrafter"/>
</dbReference>
<reference evidence="1" key="1">
    <citation type="submission" date="2021-01" db="EMBL/GenBank/DDBJ databases">
        <authorList>
            <person name="Kaushik A."/>
        </authorList>
    </citation>
    <scope>NUCLEOTIDE SEQUENCE</scope>
    <source>
        <strain evidence="1">AG1-1A</strain>
    </source>
</reference>
<protein>
    <recommendedName>
        <fullName evidence="3">RNI-like protein</fullName>
    </recommendedName>
</protein>
<dbReference type="GO" id="GO:0031267">
    <property type="term" value="F:small GTPase binding"/>
    <property type="evidence" value="ECO:0007669"/>
    <property type="project" value="TreeGrafter"/>
</dbReference>
<dbReference type="GO" id="GO:0005829">
    <property type="term" value="C:cytosol"/>
    <property type="evidence" value="ECO:0007669"/>
    <property type="project" value="TreeGrafter"/>
</dbReference>
<accession>A0A8H3AH33</accession>
<dbReference type="PANTHER" id="PTHR24113">
    <property type="entry name" value="RAN GTPASE-ACTIVATING PROTEIN 1"/>
    <property type="match status" value="1"/>
</dbReference>
<dbReference type="InterPro" id="IPR027038">
    <property type="entry name" value="RanGap"/>
</dbReference>
<dbReference type="GO" id="GO:0005096">
    <property type="term" value="F:GTPase activator activity"/>
    <property type="evidence" value="ECO:0007669"/>
    <property type="project" value="InterPro"/>
</dbReference>
<dbReference type="InterPro" id="IPR032675">
    <property type="entry name" value="LRR_dom_sf"/>
</dbReference>
<dbReference type="GO" id="GO:0005634">
    <property type="term" value="C:nucleus"/>
    <property type="evidence" value="ECO:0007669"/>
    <property type="project" value="TreeGrafter"/>
</dbReference>
<dbReference type="PANTHER" id="PTHR24113:SF15">
    <property type="entry name" value="NACHT DOMAIN-CONTAINING PROTEIN"/>
    <property type="match status" value="1"/>
</dbReference>
<dbReference type="InterPro" id="IPR001611">
    <property type="entry name" value="Leu-rich_rpt"/>
</dbReference>
<sequence length="380" mass="42537">MQNLDLLFRALGLGQPQLKDGLASKTHVDLYDYGLSGQQGAEVVLQQIRLTPYITHINLGHNPLGDLGLSMIIDFLCLNRHLDIEELNLNGCGINDLGLSIISRYIQDNTALRRLCLGGNNISGSSTSTKAFAAALNRSRVQVVTLANNERLSDKFIVHFLGHLNAPYLRELHLSRAGLTRSSLPALNKYLTSPACYGLRGLHLNANHLSNKGLKGLIESLLAGNTTLYRMEVFANSMKTDGVESRDDSSLPEIASAALQLALERNAVRLRRVEYESRELLVIARTLLLVREPQTRQPVHNPSAFPWRRLVPELQHYILRFLHVTLSDAQHIRICNYASSITTLPVLFSNHVDKSKRRHEWIEDYLLAVGCNRFEGRLLA</sequence>
<dbReference type="GO" id="GO:0006913">
    <property type="term" value="P:nucleocytoplasmic transport"/>
    <property type="evidence" value="ECO:0007669"/>
    <property type="project" value="TreeGrafter"/>
</dbReference>
<organism evidence="1 2">
    <name type="scientific">Rhizoctonia solani</name>
    <dbReference type="NCBI Taxonomy" id="456999"/>
    <lineage>
        <taxon>Eukaryota</taxon>
        <taxon>Fungi</taxon>
        <taxon>Dikarya</taxon>
        <taxon>Basidiomycota</taxon>
        <taxon>Agaricomycotina</taxon>
        <taxon>Agaricomycetes</taxon>
        <taxon>Cantharellales</taxon>
        <taxon>Ceratobasidiaceae</taxon>
        <taxon>Rhizoctonia</taxon>
    </lineage>
</organism>
<evidence type="ECO:0008006" key="3">
    <source>
        <dbReference type="Google" id="ProtNLM"/>
    </source>
</evidence>
<dbReference type="AlphaFoldDB" id="A0A8H3AH33"/>
<dbReference type="Proteomes" id="UP000663840">
    <property type="component" value="Unassembled WGS sequence"/>
</dbReference>
<dbReference type="EMBL" id="CAJMWR010001573">
    <property type="protein sequence ID" value="CAE6429210.1"/>
    <property type="molecule type" value="Genomic_DNA"/>
</dbReference>
<dbReference type="Gene3D" id="3.80.10.10">
    <property type="entry name" value="Ribonuclease Inhibitor"/>
    <property type="match status" value="1"/>
</dbReference>
<evidence type="ECO:0000313" key="1">
    <source>
        <dbReference type="EMBL" id="CAE6429210.1"/>
    </source>
</evidence>
<name>A0A8H3AH33_9AGAM</name>